<evidence type="ECO:0000256" key="7">
    <source>
        <dbReference type="ARBA" id="ARBA00023285"/>
    </source>
</evidence>
<evidence type="ECO:0000256" key="2">
    <source>
        <dbReference type="ARBA" id="ARBA00001947"/>
    </source>
</evidence>
<evidence type="ECO:0000256" key="3">
    <source>
        <dbReference type="ARBA" id="ARBA00006247"/>
    </source>
</evidence>
<evidence type="ECO:0000256" key="4">
    <source>
        <dbReference type="ARBA" id="ARBA00022723"/>
    </source>
</evidence>
<name>A0A1W2CG20_9PSEU</name>
<dbReference type="SUPFAM" id="SSF53187">
    <property type="entry name" value="Zn-dependent exopeptidases"/>
    <property type="match status" value="1"/>
</dbReference>
<comment type="cofactor">
    <cofactor evidence="1">
        <name>Co(2+)</name>
        <dbReference type="ChEBI" id="CHEBI:48828"/>
    </cofactor>
</comment>
<dbReference type="Gene3D" id="3.40.630.10">
    <property type="entry name" value="Zn peptidases"/>
    <property type="match status" value="1"/>
</dbReference>
<feature type="domain" description="Peptidase M20 dimerisation" evidence="8">
    <location>
        <begin position="203"/>
        <end position="314"/>
    </location>
</feature>
<keyword evidence="10" id="KW-1185">Reference proteome</keyword>
<dbReference type="eggNOG" id="COG0624">
    <property type="taxonomic scope" value="Bacteria"/>
</dbReference>
<dbReference type="AlphaFoldDB" id="A0A1W2CG20"/>
<dbReference type="RefSeq" id="WP_051768888.1">
    <property type="nucleotide sequence ID" value="NZ_FWYC01000005.1"/>
</dbReference>
<sequence length="423" mass="43752">MTINDVEAAALAAVDEAAIGRLLLDLLAVPSVTGSAAESELQHVLAGHLERMDLDVDLWSMDLPGLRAHDDFPGGEAPRTEAWGLVGNTRSHGDGPTLILQGHVDVVPPGDLTQWQGDPFRPRVEGDVVHGRGACDMKAGVVAILAALAAIRAASATPRGQVSVHFVVSEEDGGLGAFGTLQRGHTGDACIITEPTGGALIIANGGALTFRIEVPGQATHGSTRYAGVSAIDAYLPIHAALARLEARRNAGADPLMSAYPVAYPLSVGTLQAGDWASSVPDLLVAEGRLGVALGEEPAQARAELEACVAEACASDPWLRAHPAVVTWPGGQFASGRLPAGHPLADLVGDAHADVTRRARPVEQGAPYGSDLRLYAGAGIPTLQYGPGDVRLAHGPQEQVSVSEVVTVTQALVLATLRTVYTPL</sequence>
<comment type="cofactor">
    <cofactor evidence="2">
        <name>Zn(2+)</name>
        <dbReference type="ChEBI" id="CHEBI:29105"/>
    </cofactor>
</comment>
<dbReference type="NCBIfam" id="TIGR01910">
    <property type="entry name" value="DapE-ArgE"/>
    <property type="match status" value="1"/>
</dbReference>
<dbReference type="Pfam" id="PF01546">
    <property type="entry name" value="Peptidase_M20"/>
    <property type="match status" value="1"/>
</dbReference>
<dbReference type="InterPro" id="IPR011650">
    <property type="entry name" value="Peptidase_M20_dimer"/>
</dbReference>
<dbReference type="Proteomes" id="UP000192840">
    <property type="component" value="Unassembled WGS sequence"/>
</dbReference>
<dbReference type="GO" id="GO:0016787">
    <property type="term" value="F:hydrolase activity"/>
    <property type="evidence" value="ECO:0007669"/>
    <property type="project" value="UniProtKB-KW"/>
</dbReference>
<keyword evidence="4" id="KW-0479">Metal-binding</keyword>
<keyword evidence="7" id="KW-0170">Cobalt</keyword>
<gene>
    <name evidence="9" type="ORF">SAMN05660733_02004</name>
</gene>
<dbReference type="SUPFAM" id="SSF55031">
    <property type="entry name" value="Bacterial exopeptidase dimerisation domain"/>
    <property type="match status" value="1"/>
</dbReference>
<proteinExistence type="inferred from homology"/>
<evidence type="ECO:0000256" key="5">
    <source>
        <dbReference type="ARBA" id="ARBA00022801"/>
    </source>
</evidence>
<reference evidence="10" key="1">
    <citation type="submission" date="2017-04" db="EMBL/GenBank/DDBJ databases">
        <authorList>
            <person name="Varghese N."/>
            <person name="Submissions S."/>
        </authorList>
    </citation>
    <scope>NUCLEOTIDE SEQUENCE [LARGE SCALE GENOMIC DNA]</scope>
    <source>
        <strain evidence="10">DSM 44073</strain>
    </source>
</reference>
<dbReference type="Pfam" id="PF07687">
    <property type="entry name" value="M20_dimer"/>
    <property type="match status" value="1"/>
</dbReference>
<dbReference type="InterPro" id="IPR050072">
    <property type="entry name" value="Peptidase_M20A"/>
</dbReference>
<dbReference type="GO" id="GO:0046872">
    <property type="term" value="F:metal ion binding"/>
    <property type="evidence" value="ECO:0007669"/>
    <property type="project" value="UniProtKB-KW"/>
</dbReference>
<comment type="similarity">
    <text evidence="3">Belongs to the peptidase M20A family.</text>
</comment>
<dbReference type="PANTHER" id="PTHR43808">
    <property type="entry name" value="ACETYLORNITHINE DEACETYLASE"/>
    <property type="match status" value="1"/>
</dbReference>
<dbReference type="InterPro" id="IPR002933">
    <property type="entry name" value="Peptidase_M20"/>
</dbReference>
<organism evidence="9 10">
    <name type="scientific">Lentzea albidocapillata</name>
    <dbReference type="NCBI Taxonomy" id="40571"/>
    <lineage>
        <taxon>Bacteria</taxon>
        <taxon>Bacillati</taxon>
        <taxon>Actinomycetota</taxon>
        <taxon>Actinomycetes</taxon>
        <taxon>Pseudonocardiales</taxon>
        <taxon>Pseudonocardiaceae</taxon>
        <taxon>Lentzea</taxon>
    </lineage>
</organism>
<dbReference type="InterPro" id="IPR010182">
    <property type="entry name" value="ArgE/DapE"/>
</dbReference>
<dbReference type="Gene3D" id="3.30.70.360">
    <property type="match status" value="1"/>
</dbReference>
<keyword evidence="5" id="KW-0378">Hydrolase</keyword>
<dbReference type="EMBL" id="FWYC01000005">
    <property type="protein sequence ID" value="SMC84111.1"/>
    <property type="molecule type" value="Genomic_DNA"/>
</dbReference>
<dbReference type="STRING" id="40571.SAMN05660733_02004"/>
<evidence type="ECO:0000259" key="8">
    <source>
        <dbReference type="Pfam" id="PF07687"/>
    </source>
</evidence>
<evidence type="ECO:0000313" key="10">
    <source>
        <dbReference type="Proteomes" id="UP000192840"/>
    </source>
</evidence>
<keyword evidence="6" id="KW-0862">Zinc</keyword>
<protein>
    <submittedName>
        <fullName evidence="9">Acetylornithine deacetylase</fullName>
    </submittedName>
</protein>
<dbReference type="InterPro" id="IPR036264">
    <property type="entry name" value="Bact_exopeptidase_dim_dom"/>
</dbReference>
<evidence type="ECO:0000256" key="6">
    <source>
        <dbReference type="ARBA" id="ARBA00022833"/>
    </source>
</evidence>
<evidence type="ECO:0000313" key="9">
    <source>
        <dbReference type="EMBL" id="SMC84111.1"/>
    </source>
</evidence>
<dbReference type="PANTHER" id="PTHR43808:SF25">
    <property type="entry name" value="PEPTIDASE M20 DIMERISATION DOMAIN-CONTAINING PROTEIN"/>
    <property type="match status" value="1"/>
</dbReference>
<evidence type="ECO:0000256" key="1">
    <source>
        <dbReference type="ARBA" id="ARBA00001941"/>
    </source>
</evidence>
<accession>A0A1W2CG20</accession>